<gene>
    <name evidence="3" type="ORF">FME351_LOCUS5022</name>
    <name evidence="4" type="ORF">GRG538_LOCUS20924</name>
    <name evidence="2" type="ORF">KIK155_LOCUS445</name>
</gene>
<organism evidence="3 5">
    <name type="scientific">Rotaria socialis</name>
    <dbReference type="NCBI Taxonomy" id="392032"/>
    <lineage>
        <taxon>Eukaryota</taxon>
        <taxon>Metazoa</taxon>
        <taxon>Spiralia</taxon>
        <taxon>Gnathifera</taxon>
        <taxon>Rotifera</taxon>
        <taxon>Eurotatoria</taxon>
        <taxon>Bdelloidea</taxon>
        <taxon>Philodinida</taxon>
        <taxon>Philodinidae</taxon>
        <taxon>Rotaria</taxon>
    </lineage>
</organism>
<evidence type="ECO:0000313" key="2">
    <source>
        <dbReference type="EMBL" id="CAF3320702.1"/>
    </source>
</evidence>
<evidence type="ECO:0000313" key="4">
    <source>
        <dbReference type="EMBL" id="CAF3564943.1"/>
    </source>
</evidence>
<reference evidence="3" key="1">
    <citation type="submission" date="2021-02" db="EMBL/GenBank/DDBJ databases">
        <authorList>
            <person name="Nowell W R."/>
        </authorList>
    </citation>
    <scope>NUCLEOTIDE SEQUENCE</scope>
</reference>
<dbReference type="Proteomes" id="UP000663869">
    <property type="component" value="Unassembled WGS sequence"/>
</dbReference>
<dbReference type="Proteomes" id="UP000663865">
    <property type="component" value="Unassembled WGS sequence"/>
</dbReference>
<comment type="caution">
    <text evidence="3">The sequence shown here is derived from an EMBL/GenBank/DDBJ whole genome shotgun (WGS) entry which is preliminary data.</text>
</comment>
<dbReference type="Proteomes" id="UP000663872">
    <property type="component" value="Unassembled WGS sequence"/>
</dbReference>
<dbReference type="EMBL" id="CAJNYT010003452">
    <property type="protein sequence ID" value="CAF3564943.1"/>
    <property type="molecule type" value="Genomic_DNA"/>
</dbReference>
<name>A0A817WKC0_9BILA</name>
<protein>
    <submittedName>
        <fullName evidence="3">Uncharacterized protein</fullName>
    </submittedName>
</protein>
<sequence>MAISIARTTAVNSRTKNINARMNITLLLKSSAKFTRARTLSTESRRLISMKSLDFETIIITRLNGKNITTTTTVWHTNSDLTTSLSLQSNVSILYLLVACSIFMICVIFASICRCFRHNNNTSEYDITNQHQSPMYNMLNADKYSVTDKESESSAAACMGQYLYNHH</sequence>
<dbReference type="AlphaFoldDB" id="A0A817WKC0"/>
<evidence type="ECO:0000313" key="3">
    <source>
        <dbReference type="EMBL" id="CAF3356731.1"/>
    </source>
</evidence>
<keyword evidence="1" id="KW-0812">Transmembrane</keyword>
<keyword evidence="1" id="KW-1133">Transmembrane helix</keyword>
<dbReference type="EMBL" id="CAJNYV010000010">
    <property type="protein sequence ID" value="CAF3320702.1"/>
    <property type="molecule type" value="Genomic_DNA"/>
</dbReference>
<dbReference type="EMBL" id="CAJNYU010000397">
    <property type="protein sequence ID" value="CAF3356731.1"/>
    <property type="molecule type" value="Genomic_DNA"/>
</dbReference>
<feature type="transmembrane region" description="Helical" evidence="1">
    <location>
        <begin position="93"/>
        <end position="113"/>
    </location>
</feature>
<keyword evidence="1" id="KW-0472">Membrane</keyword>
<evidence type="ECO:0000313" key="5">
    <source>
        <dbReference type="Proteomes" id="UP000663869"/>
    </source>
</evidence>
<proteinExistence type="predicted"/>
<evidence type="ECO:0000256" key="1">
    <source>
        <dbReference type="SAM" id="Phobius"/>
    </source>
</evidence>
<accession>A0A817WKC0</accession>